<evidence type="ECO:0000313" key="4">
    <source>
        <dbReference type="Proteomes" id="UP000247781"/>
    </source>
</evidence>
<dbReference type="OrthoDB" id="136365at2"/>
<dbReference type="InterPro" id="IPR011043">
    <property type="entry name" value="Gal_Oxase/kelch_b-propeller"/>
</dbReference>
<protein>
    <submittedName>
        <fullName evidence="3">N-acetylneuraminic acid mutarotase</fullName>
    </submittedName>
</protein>
<keyword evidence="2" id="KW-0677">Repeat</keyword>
<dbReference type="SUPFAM" id="SSF50965">
    <property type="entry name" value="Galactose oxidase, central domain"/>
    <property type="match status" value="1"/>
</dbReference>
<reference evidence="4" key="1">
    <citation type="submission" date="2018-05" db="EMBL/GenBank/DDBJ databases">
        <authorList>
            <person name="Deangelis K."/>
            <person name="Huntemann M."/>
            <person name="Clum A."/>
            <person name="Pillay M."/>
            <person name="Palaniappan K."/>
            <person name="Varghese N."/>
            <person name="Mikhailova N."/>
            <person name="Stamatis D."/>
            <person name="Reddy T."/>
            <person name="Daum C."/>
            <person name="Shapiro N."/>
            <person name="Ivanova N."/>
            <person name="Kyrpides N."/>
            <person name="Woyke T."/>
        </authorList>
    </citation>
    <scope>NUCLEOTIDE SEQUENCE [LARGE SCALE GENOMIC DNA]</scope>
    <source>
        <strain evidence="4">GAS496</strain>
    </source>
</reference>
<dbReference type="Pfam" id="PF01344">
    <property type="entry name" value="Kelch_1"/>
    <property type="match status" value="4"/>
</dbReference>
<dbReference type="InterPro" id="IPR006652">
    <property type="entry name" value="Kelch_1"/>
</dbReference>
<organism evidence="3 4">
    <name type="scientific">Mycolicibacterium moriokaense</name>
    <dbReference type="NCBI Taxonomy" id="39691"/>
    <lineage>
        <taxon>Bacteria</taxon>
        <taxon>Bacillati</taxon>
        <taxon>Actinomycetota</taxon>
        <taxon>Actinomycetes</taxon>
        <taxon>Mycobacteriales</taxon>
        <taxon>Mycobacteriaceae</taxon>
        <taxon>Mycolicibacterium</taxon>
    </lineage>
</organism>
<evidence type="ECO:0000256" key="1">
    <source>
        <dbReference type="ARBA" id="ARBA00022441"/>
    </source>
</evidence>
<evidence type="ECO:0000256" key="2">
    <source>
        <dbReference type="ARBA" id="ARBA00022737"/>
    </source>
</evidence>
<keyword evidence="4" id="KW-1185">Reference proteome</keyword>
<dbReference type="PANTHER" id="PTHR45632:SF3">
    <property type="entry name" value="KELCH-LIKE PROTEIN 32"/>
    <property type="match status" value="1"/>
</dbReference>
<reference evidence="3 4" key="2">
    <citation type="submission" date="2018-06" db="EMBL/GenBank/DDBJ databases">
        <title>Sequencing of bacterial isolates from soil warming experiment in Harvard Forest, Massachusetts, USA.</title>
        <authorList>
            <person name="Deangelis K.PhD."/>
        </authorList>
    </citation>
    <scope>NUCLEOTIDE SEQUENCE [LARGE SCALE GENOMIC DNA]</scope>
    <source>
        <strain evidence="3 4">GAS496</strain>
    </source>
</reference>
<accession>A0A318H2A9</accession>
<sequence length="396" mass="39975">MPWIAEPPLPQPRAWLAAAVSAAPAPGSGTWIYAIGGSTSSAEPDPTVVAYDAQAQSWSPVAALPTPRSGLAAASTPGRVHAVGGSNATSVLATHEIYQPAANAWSPAKPLPTARDRLAAVTGPDGHVYALGGVDVVGQAYEPTAVVEAYDPATDTWHPKAPMQTPRAALAAVTAGGLIYALGGLTGSGGAGGPVATVETYNPATDKWQSQAPLPSAALGLAAAVGPDGLIYAIGGNGADGTSTTSVYSYDPATPSAGWAPQDPLPTARTWLAAVTGPDGLVYAIGGQNWYERSPVDNVFLDTVEAYAPYGFEQQVLNDLKKMGIVGTLLGGVARGSSGGVVIGKHFIPIPPRSPVMAFILGAAAPYLGGAIENPQLGQLIQQLRPDQAGTGIAGP</sequence>
<evidence type="ECO:0000313" key="3">
    <source>
        <dbReference type="EMBL" id="PXW97182.1"/>
    </source>
</evidence>
<dbReference type="PANTHER" id="PTHR45632">
    <property type="entry name" value="LD33804P"/>
    <property type="match status" value="1"/>
</dbReference>
<keyword evidence="1" id="KW-0880">Kelch repeat</keyword>
<dbReference type="Gene3D" id="2.120.10.80">
    <property type="entry name" value="Kelch-type beta propeller"/>
    <property type="match status" value="2"/>
</dbReference>
<name>A0A318H2A9_9MYCO</name>
<gene>
    <name evidence="3" type="ORF">C8E89_14919</name>
</gene>
<dbReference type="InterPro" id="IPR015915">
    <property type="entry name" value="Kelch-typ_b-propeller"/>
</dbReference>
<dbReference type="SMART" id="SM00612">
    <property type="entry name" value="Kelch"/>
    <property type="match status" value="5"/>
</dbReference>
<dbReference type="EMBL" id="QJJU01000049">
    <property type="protein sequence ID" value="PXW97182.1"/>
    <property type="molecule type" value="Genomic_DNA"/>
</dbReference>
<dbReference type="Proteomes" id="UP000247781">
    <property type="component" value="Unassembled WGS sequence"/>
</dbReference>
<proteinExistence type="predicted"/>
<comment type="caution">
    <text evidence="3">The sequence shown here is derived from an EMBL/GenBank/DDBJ whole genome shotgun (WGS) entry which is preliminary data.</text>
</comment>
<dbReference type="RefSeq" id="WP_110320246.1">
    <property type="nucleotide sequence ID" value="NZ_QJJU01000049.1"/>
</dbReference>
<dbReference type="AlphaFoldDB" id="A0A318H2A9"/>